<keyword evidence="9 18" id="KW-0630">Potassium</keyword>
<comment type="similarity">
    <text evidence="4 18">In the C-terminal section; belongs to the NnrD/CARKD family.</text>
</comment>
<feature type="binding site" evidence="17">
    <location>
        <position position="365"/>
    </location>
    <ligand>
        <name>(6S)-NADPHX</name>
        <dbReference type="ChEBI" id="CHEBI:64076"/>
    </ligand>
</feature>
<evidence type="ECO:0000256" key="1">
    <source>
        <dbReference type="ARBA" id="ARBA00000013"/>
    </source>
</evidence>
<comment type="subunit">
    <text evidence="17">Homotetramer.</text>
</comment>
<keyword evidence="13" id="KW-0511">Multifunctional enzyme</keyword>
<keyword evidence="10 17" id="KW-0520">NAD</keyword>
<evidence type="ECO:0000256" key="13">
    <source>
        <dbReference type="ARBA" id="ARBA00023268"/>
    </source>
</evidence>
<evidence type="ECO:0000256" key="9">
    <source>
        <dbReference type="ARBA" id="ARBA00022958"/>
    </source>
</evidence>
<dbReference type="EMBL" id="PJKA01000013">
    <property type="protein sequence ID" value="PNC17172.1"/>
    <property type="molecule type" value="Genomic_DNA"/>
</dbReference>
<dbReference type="PANTHER" id="PTHR12592">
    <property type="entry name" value="ATP-DEPENDENT (S)-NAD(P)H-HYDRATE DEHYDRATASE FAMILY MEMBER"/>
    <property type="match status" value="1"/>
</dbReference>
<feature type="domain" description="YjeF C-terminal" evidence="19">
    <location>
        <begin position="222"/>
        <end position="491"/>
    </location>
</feature>
<comment type="catalytic activity">
    <reaction evidence="2 18">
        <text>(6R)-NADPHX = (6S)-NADPHX</text>
        <dbReference type="Rhea" id="RHEA:32227"/>
        <dbReference type="ChEBI" id="CHEBI:64076"/>
        <dbReference type="ChEBI" id="CHEBI:64077"/>
        <dbReference type="EC" id="5.1.99.6"/>
    </reaction>
</comment>
<evidence type="ECO:0000256" key="17">
    <source>
        <dbReference type="HAMAP-Rule" id="MF_01965"/>
    </source>
</evidence>
<evidence type="ECO:0000256" key="2">
    <source>
        <dbReference type="ARBA" id="ARBA00000909"/>
    </source>
</evidence>
<evidence type="ECO:0000256" key="18">
    <source>
        <dbReference type="PIRNR" id="PIRNR017184"/>
    </source>
</evidence>
<dbReference type="Pfam" id="PF03853">
    <property type="entry name" value="YjeF_N"/>
    <property type="match status" value="1"/>
</dbReference>
<dbReference type="InterPro" id="IPR036652">
    <property type="entry name" value="YjeF_N_dom_sf"/>
</dbReference>
<comment type="function">
    <text evidence="17">Catalyzes the dehydration of the S-form of NAD(P)HX at the expense of ADP, which is converted to AMP. Together with NAD(P)HX epimerase, which catalyzes the epimerization of the S- and R-forms, the enzyme allows the repair of both epimers of NAD(P)HX, a damaged form of NAD(P)H that is a result of enzymatic or heat-dependent hydration.</text>
</comment>
<dbReference type="GO" id="GO:0046872">
    <property type="term" value="F:metal ion binding"/>
    <property type="evidence" value="ECO:0007669"/>
    <property type="project" value="UniProtKB-UniRule"/>
</dbReference>
<evidence type="ECO:0000259" key="19">
    <source>
        <dbReference type="PROSITE" id="PS51383"/>
    </source>
</evidence>
<dbReference type="OrthoDB" id="9806925at2"/>
<dbReference type="PANTHER" id="PTHR12592:SF0">
    <property type="entry name" value="ATP-DEPENDENT (S)-NAD(P)H-HYDRATE DEHYDRATASE"/>
    <property type="match status" value="1"/>
</dbReference>
<comment type="function">
    <text evidence="14 18">Bifunctional enzyme that catalyzes the epimerization of the S- and R-forms of NAD(P)HX and the dehydration of the S-form of NAD(P)HX at the expense of ADP, which is converted to AMP. This allows the repair of both epimers of NAD(P)HX, a damaged form of NAD(P)H that is a result of enzymatic or heat-dependent hydration.</text>
</comment>
<evidence type="ECO:0000256" key="3">
    <source>
        <dbReference type="ARBA" id="ARBA00006001"/>
    </source>
</evidence>
<comment type="catalytic activity">
    <reaction evidence="15 17 18">
        <text>(6S)-NADHX + ADP = AMP + phosphate + NADH + H(+)</text>
        <dbReference type="Rhea" id="RHEA:32223"/>
        <dbReference type="ChEBI" id="CHEBI:15378"/>
        <dbReference type="ChEBI" id="CHEBI:43474"/>
        <dbReference type="ChEBI" id="CHEBI:57945"/>
        <dbReference type="ChEBI" id="CHEBI:64074"/>
        <dbReference type="ChEBI" id="CHEBI:456215"/>
        <dbReference type="ChEBI" id="CHEBI:456216"/>
        <dbReference type="EC" id="4.2.1.136"/>
    </reaction>
</comment>
<accession>A0A2N8HBE5</accession>
<comment type="cofactor">
    <cofactor evidence="17">
        <name>Mg(2+)</name>
        <dbReference type="ChEBI" id="CHEBI:18420"/>
    </cofactor>
</comment>
<dbReference type="Gene3D" id="3.40.1190.20">
    <property type="match status" value="1"/>
</dbReference>
<sequence length="496" mass="52595">MKVCSTENMQIAERELIVSGTPARALMKQASAGIAEAVMQFFPAPGLCVAYVGKGNNGGDALTVLNILKQHGWEIGFRAAYPRSEWGELPVRQLAEISPPPQEYQEAPLPRTGKPMILLDGLLGIGARGLLRQEISDLCAEMNYLRNRCGAVRTVAIDIPTGIDPDTGMPQENAVEADFTMCIGAVKQGLLDDDATLHTGRLACIDLPGLHVQALPATELITSSRLTKFLSARPYTDYKNKRGHIGVIAGSEGMLGAARLCCEAALRAGAGLVTLHVHRDAYPFIAPSMPPEIMVRPVDSYADVSLRTFSAFLIGPGIGSVSEEDAEAIRLILETGTPAVLDADGLNLAAAMQWSLGEHILATPHHGEIRRLLPDADNCAIRADIADCFMEEHEAALVYKGARTIVTQRGKPLFYNITGGPGMATAGQGDVLAGVCGGFLAQGESLLVSAVLGTYLCGRASEIAISSGDSTQQTLTAGDTLRHLPAAILSTARLCY</sequence>
<evidence type="ECO:0000256" key="5">
    <source>
        <dbReference type="ARBA" id="ARBA00022723"/>
    </source>
</evidence>
<reference evidence="21 22" key="1">
    <citation type="journal article" date="2017" name="BMC Genomics">
        <title>Genome sequencing of 39 Akkermansia muciniphila isolates reveals its population structure, genomic and functional diverisity, and global distribution in mammalian gut microbiotas.</title>
        <authorList>
            <person name="Guo X."/>
            <person name="Li S."/>
            <person name="Zhang J."/>
            <person name="Wu F."/>
            <person name="Li X."/>
            <person name="Wu D."/>
            <person name="Zhang M."/>
            <person name="Ou Z."/>
            <person name="Jie Z."/>
            <person name="Yan Q."/>
            <person name="Li P."/>
            <person name="Yi J."/>
            <person name="Peng Y."/>
        </authorList>
    </citation>
    <scope>NUCLEOTIDE SEQUENCE [LARGE SCALE GENOMIC DNA]</scope>
    <source>
        <strain evidence="21 22">GP24</strain>
    </source>
</reference>
<evidence type="ECO:0000256" key="11">
    <source>
        <dbReference type="ARBA" id="ARBA00023235"/>
    </source>
</evidence>
<dbReference type="EC" id="4.2.1.136" evidence="17"/>
<comment type="cofactor">
    <cofactor evidence="18">
        <name>K(+)</name>
        <dbReference type="ChEBI" id="CHEBI:29103"/>
    </cofactor>
    <text evidence="18">Binds 1 potassium ion per subunit.</text>
</comment>
<organism evidence="21 22">
    <name type="scientific">Akkermansia muciniphila</name>
    <dbReference type="NCBI Taxonomy" id="239935"/>
    <lineage>
        <taxon>Bacteria</taxon>
        <taxon>Pseudomonadati</taxon>
        <taxon>Verrucomicrobiota</taxon>
        <taxon>Verrucomicrobiia</taxon>
        <taxon>Verrucomicrobiales</taxon>
        <taxon>Akkermansiaceae</taxon>
        <taxon>Akkermansia</taxon>
    </lineage>
</organism>
<dbReference type="InterPro" id="IPR029056">
    <property type="entry name" value="Ribokinase-like"/>
</dbReference>
<dbReference type="GO" id="GO:0052855">
    <property type="term" value="F:ADP-dependent NAD(P)H-hydrate dehydratase activity"/>
    <property type="evidence" value="ECO:0007669"/>
    <property type="project" value="UniProtKB-UniRule"/>
</dbReference>
<dbReference type="InterPro" id="IPR000631">
    <property type="entry name" value="CARKD"/>
</dbReference>
<dbReference type="PIRSF" id="PIRSF017184">
    <property type="entry name" value="Nnr"/>
    <property type="match status" value="1"/>
</dbReference>
<evidence type="ECO:0000256" key="7">
    <source>
        <dbReference type="ARBA" id="ARBA00022840"/>
    </source>
</evidence>
<gene>
    <name evidence="17" type="primary">nnrD</name>
    <name evidence="21" type="ORF">CXU22_11150</name>
</gene>
<dbReference type="SUPFAM" id="SSF53613">
    <property type="entry name" value="Ribokinase-like"/>
    <property type="match status" value="1"/>
</dbReference>
<dbReference type="NCBIfam" id="TIGR00196">
    <property type="entry name" value="yjeF_cterm"/>
    <property type="match status" value="1"/>
</dbReference>
<keyword evidence="8 17" id="KW-0521">NADP</keyword>
<dbReference type="RefSeq" id="WP_102715470.1">
    <property type="nucleotide sequence ID" value="NZ_PJKA01000013.1"/>
</dbReference>
<feature type="binding site" evidence="17">
    <location>
        <position position="257"/>
    </location>
    <ligand>
        <name>(6S)-NADPHX</name>
        <dbReference type="ChEBI" id="CHEBI:64076"/>
    </ligand>
</feature>
<dbReference type="PROSITE" id="PS51383">
    <property type="entry name" value="YJEF_C_3"/>
    <property type="match status" value="1"/>
</dbReference>
<dbReference type="NCBIfam" id="TIGR00197">
    <property type="entry name" value="yjeF_nterm"/>
    <property type="match status" value="1"/>
</dbReference>
<comment type="catalytic activity">
    <reaction evidence="1 18">
        <text>(6R)-NADHX = (6S)-NADHX</text>
        <dbReference type="Rhea" id="RHEA:32215"/>
        <dbReference type="ChEBI" id="CHEBI:64074"/>
        <dbReference type="ChEBI" id="CHEBI:64075"/>
        <dbReference type="EC" id="5.1.99.6"/>
    </reaction>
</comment>
<comment type="similarity">
    <text evidence="17">Belongs to the NnrD/CARKD family.</text>
</comment>
<dbReference type="GO" id="GO:0052856">
    <property type="term" value="F:NAD(P)HX epimerase activity"/>
    <property type="evidence" value="ECO:0007669"/>
    <property type="project" value="UniProtKB-EC"/>
</dbReference>
<dbReference type="CDD" id="cd01171">
    <property type="entry name" value="YXKO-related"/>
    <property type="match status" value="1"/>
</dbReference>
<evidence type="ECO:0000256" key="6">
    <source>
        <dbReference type="ARBA" id="ARBA00022741"/>
    </source>
</evidence>
<dbReference type="AlphaFoldDB" id="A0A2N8HBE5"/>
<dbReference type="HAMAP" id="MF_01965">
    <property type="entry name" value="NADHX_dehydratase"/>
    <property type="match status" value="1"/>
</dbReference>
<keyword evidence="6 17" id="KW-0547">Nucleotide-binding</keyword>
<keyword evidence="11 18" id="KW-0413">Isomerase</keyword>
<dbReference type="Proteomes" id="UP000236000">
    <property type="component" value="Unassembled WGS sequence"/>
</dbReference>
<dbReference type="InterPro" id="IPR030677">
    <property type="entry name" value="Nnr"/>
</dbReference>
<evidence type="ECO:0000256" key="16">
    <source>
        <dbReference type="ARBA" id="ARBA00049209"/>
    </source>
</evidence>
<evidence type="ECO:0000256" key="10">
    <source>
        <dbReference type="ARBA" id="ARBA00023027"/>
    </source>
</evidence>
<dbReference type="PROSITE" id="PS51385">
    <property type="entry name" value="YJEF_N"/>
    <property type="match status" value="1"/>
</dbReference>
<evidence type="ECO:0000256" key="15">
    <source>
        <dbReference type="ARBA" id="ARBA00048238"/>
    </source>
</evidence>
<evidence type="ECO:0000256" key="4">
    <source>
        <dbReference type="ARBA" id="ARBA00009524"/>
    </source>
</evidence>
<evidence type="ECO:0000256" key="8">
    <source>
        <dbReference type="ARBA" id="ARBA00022857"/>
    </source>
</evidence>
<protein>
    <recommendedName>
        <fullName evidence="17">ADP-dependent (S)-NAD(P)H-hydrate dehydratase</fullName>
        <ecNumber evidence="17">4.2.1.136</ecNumber>
    </recommendedName>
    <alternativeName>
        <fullName evidence="17">ADP-dependent NAD(P)HX dehydratase</fullName>
    </alternativeName>
</protein>
<feature type="binding site" evidence="17">
    <location>
        <begin position="400"/>
        <end position="404"/>
    </location>
    <ligand>
        <name>AMP</name>
        <dbReference type="ChEBI" id="CHEBI:456215"/>
    </ligand>
</feature>
<comment type="similarity">
    <text evidence="3 18">In the N-terminal section; belongs to the NnrE/AIBP family.</text>
</comment>
<feature type="binding site" evidence="17">
    <location>
        <position position="430"/>
    </location>
    <ligand>
        <name>(6S)-NADPHX</name>
        <dbReference type="ChEBI" id="CHEBI:64076"/>
    </ligand>
</feature>
<name>A0A2N8HBE5_9BACT</name>
<dbReference type="InterPro" id="IPR004443">
    <property type="entry name" value="YjeF_N_dom"/>
</dbReference>
<proteinExistence type="inferred from homology"/>
<feature type="binding site" evidence="17">
    <location>
        <position position="429"/>
    </location>
    <ligand>
        <name>AMP</name>
        <dbReference type="ChEBI" id="CHEBI:456215"/>
    </ligand>
</feature>
<keyword evidence="12 17" id="KW-0456">Lyase</keyword>
<feature type="domain" description="YjeF N-terminal" evidence="20">
    <location>
        <begin position="9"/>
        <end position="215"/>
    </location>
</feature>
<keyword evidence="7 17" id="KW-0067">ATP-binding</keyword>
<dbReference type="Pfam" id="PF01256">
    <property type="entry name" value="Carb_kinase"/>
    <property type="match status" value="1"/>
</dbReference>
<dbReference type="GO" id="GO:0110051">
    <property type="term" value="P:metabolite repair"/>
    <property type="evidence" value="ECO:0007669"/>
    <property type="project" value="TreeGrafter"/>
</dbReference>
<evidence type="ECO:0000256" key="14">
    <source>
        <dbReference type="ARBA" id="ARBA00025153"/>
    </source>
</evidence>
<keyword evidence="5 18" id="KW-0479">Metal-binding</keyword>
<evidence type="ECO:0000259" key="20">
    <source>
        <dbReference type="PROSITE" id="PS51385"/>
    </source>
</evidence>
<dbReference type="GO" id="GO:0005524">
    <property type="term" value="F:ATP binding"/>
    <property type="evidence" value="ECO:0007669"/>
    <property type="project" value="UniProtKB-UniRule"/>
</dbReference>
<comment type="catalytic activity">
    <reaction evidence="16 17 18">
        <text>(6S)-NADPHX + ADP = AMP + phosphate + NADPH + H(+)</text>
        <dbReference type="Rhea" id="RHEA:32235"/>
        <dbReference type="ChEBI" id="CHEBI:15378"/>
        <dbReference type="ChEBI" id="CHEBI:43474"/>
        <dbReference type="ChEBI" id="CHEBI:57783"/>
        <dbReference type="ChEBI" id="CHEBI:64076"/>
        <dbReference type="ChEBI" id="CHEBI:456215"/>
        <dbReference type="ChEBI" id="CHEBI:456216"/>
        <dbReference type="EC" id="4.2.1.136"/>
    </reaction>
</comment>
<evidence type="ECO:0000313" key="22">
    <source>
        <dbReference type="Proteomes" id="UP000236000"/>
    </source>
</evidence>
<dbReference type="Gene3D" id="3.40.50.10260">
    <property type="entry name" value="YjeF N-terminal domain"/>
    <property type="match status" value="1"/>
</dbReference>
<dbReference type="GO" id="GO:0046496">
    <property type="term" value="P:nicotinamide nucleotide metabolic process"/>
    <property type="evidence" value="ECO:0007669"/>
    <property type="project" value="UniProtKB-UniRule"/>
</dbReference>
<dbReference type="SUPFAM" id="SSF64153">
    <property type="entry name" value="YjeF N-terminal domain-like"/>
    <property type="match status" value="1"/>
</dbReference>
<evidence type="ECO:0000313" key="21">
    <source>
        <dbReference type="EMBL" id="PNC17172.1"/>
    </source>
</evidence>
<feature type="binding site" evidence="17">
    <location>
        <position position="317"/>
    </location>
    <ligand>
        <name>(6S)-NADPHX</name>
        <dbReference type="ChEBI" id="CHEBI:64076"/>
    </ligand>
</feature>
<evidence type="ECO:0000256" key="12">
    <source>
        <dbReference type="ARBA" id="ARBA00023239"/>
    </source>
</evidence>
<comment type="caution">
    <text evidence="21">The sequence shown here is derived from an EMBL/GenBank/DDBJ whole genome shotgun (WGS) entry which is preliminary data.</text>
</comment>